<keyword evidence="10" id="KW-0251">Elongation factor</keyword>
<dbReference type="CDD" id="cd04171">
    <property type="entry name" value="SelB"/>
    <property type="match status" value="1"/>
</dbReference>
<protein>
    <recommendedName>
        <fullName evidence="2">Selenocysteine-specific elongation factor</fullName>
    </recommendedName>
    <alternativeName>
        <fullName evidence="8">SelB translation factor</fullName>
    </alternativeName>
</protein>
<keyword evidence="4" id="KW-0547">Nucleotide-binding</keyword>
<dbReference type="Pfam" id="PF09106">
    <property type="entry name" value="WHD_2nd_SelB"/>
    <property type="match status" value="1"/>
</dbReference>
<dbReference type="InterPro" id="IPR009000">
    <property type="entry name" value="Transl_B-barrel_sf"/>
</dbReference>
<dbReference type="CDD" id="cd03696">
    <property type="entry name" value="SelB_II"/>
    <property type="match status" value="1"/>
</dbReference>
<gene>
    <name evidence="10" type="ORF">MSL71_20070</name>
</gene>
<dbReference type="InterPro" id="IPR004535">
    <property type="entry name" value="Transl_elong_SelB"/>
</dbReference>
<evidence type="ECO:0000256" key="2">
    <source>
        <dbReference type="ARBA" id="ARBA00015953"/>
    </source>
</evidence>
<sequence>MKQIILGTAGHIDHGKTSLIRSLTGIETDRLKEEKTRGITIELGFAAMDLPNGQHVGIVDVPGHEKFVKNMVAGATGIDIVAMVIAADEGVMPQTREHMEICSLLGISHGVVVLTKTDLVDEEWLELVQEDIAGFLEGTFLEGAPMIPVSSITGEGMDALKESLSELAGGVPQRRTSSLFRLPVDRVFTMKGFGTVITGTVISGKISVGDAVTIYPSGTESKVRGIQVHSDSVESASSGMRTAINFQGLEKSAIQRGEVVSTPGDIKPSYLMDVEFLYLPSSKKPLKNRTRIRLHTGTSEVLGYLILLDRETLDPGDTAAVQLRLEEPVACIKDDRYVIRSYSPVRTIGGGRILNPIPPKHKRFREDVITGLSGLMENELPEIISFHVVQAGYAGLPFSDLKLMTNCSEKQLTGALSGLLSKRVVIQTDKETRTLIHGETFTRLTDIAQEYLAEYHKANPLKEGMPKEELKSKFPDVLGSRVFTLTLNHLVGENAVVLTADTVKLASHTVELQVDQEQLKKDIVSAYTETALTPPYFKALCESLGVPVNKAKDVLLLLIKEGVLMKVKEDLYFHQPALEGLKSRVLAFFESNTEMSTADFKEMTGGVSRKYLIPLLEHYDGMNLTIRVGDARQLRGRS</sequence>
<dbReference type="InterPro" id="IPR027417">
    <property type="entry name" value="P-loop_NTPase"/>
</dbReference>
<dbReference type="EMBL" id="CAADHO010000003">
    <property type="protein sequence ID" value="VFQ44360.1"/>
    <property type="molecule type" value="Genomic_DNA"/>
</dbReference>
<dbReference type="PANTHER" id="PTHR43721:SF22">
    <property type="entry name" value="ELONGATION FACTOR TU, MITOCHONDRIAL"/>
    <property type="match status" value="1"/>
</dbReference>
<comment type="subcellular location">
    <subcellularLocation>
        <location evidence="1">Cytoplasm</location>
    </subcellularLocation>
</comment>
<dbReference type="InterPro" id="IPR050055">
    <property type="entry name" value="EF-Tu_GTPase"/>
</dbReference>
<dbReference type="Pfam" id="PF00009">
    <property type="entry name" value="GTP_EFTU"/>
    <property type="match status" value="1"/>
</dbReference>
<dbReference type="Gene3D" id="1.10.10.2770">
    <property type="match status" value="1"/>
</dbReference>
<evidence type="ECO:0000313" key="11">
    <source>
        <dbReference type="Proteomes" id="UP000507962"/>
    </source>
</evidence>
<dbReference type="InterPro" id="IPR004161">
    <property type="entry name" value="EFTu-like_2"/>
</dbReference>
<dbReference type="GO" id="GO:0003924">
    <property type="term" value="F:GTPase activity"/>
    <property type="evidence" value="ECO:0007669"/>
    <property type="project" value="InterPro"/>
</dbReference>
<keyword evidence="5" id="KW-0648">Protein biosynthesis</keyword>
<name>A0A4U8YL69_9BACT</name>
<dbReference type="AlphaFoldDB" id="A0A4U8YL69"/>
<dbReference type="InterPro" id="IPR000795">
    <property type="entry name" value="T_Tr_GTP-bd_dom"/>
</dbReference>
<keyword evidence="11" id="KW-1185">Reference proteome</keyword>
<dbReference type="GO" id="GO:0005737">
    <property type="term" value="C:cytoplasm"/>
    <property type="evidence" value="ECO:0007669"/>
    <property type="project" value="UniProtKB-SubCell"/>
</dbReference>
<dbReference type="InterPro" id="IPR036388">
    <property type="entry name" value="WH-like_DNA-bd_sf"/>
</dbReference>
<dbReference type="Pfam" id="PF09107">
    <property type="entry name" value="WHD_3rd_SelB"/>
    <property type="match status" value="1"/>
</dbReference>
<reference evidence="10 11" key="1">
    <citation type="submission" date="2019-03" db="EMBL/GenBank/DDBJ databases">
        <authorList>
            <person name="Nijsse B."/>
        </authorList>
    </citation>
    <scope>NUCLEOTIDE SEQUENCE [LARGE SCALE GENOMIC DNA]</scope>
    <source>
        <strain evidence="10">Desulfoluna butyratoxydans MSL71</strain>
    </source>
</reference>
<dbReference type="InterPro" id="IPR005225">
    <property type="entry name" value="Small_GTP-bd"/>
</dbReference>
<evidence type="ECO:0000259" key="9">
    <source>
        <dbReference type="PROSITE" id="PS51722"/>
    </source>
</evidence>
<comment type="function">
    <text evidence="7">Translation factor necessary for the incorporation of selenocysteine into proteins. It probably replaces EF-Tu for the insertion of selenocysteine directed by the UGA codon. SelB binds GTP and GDP.</text>
</comment>
<organism evidence="10 11">
    <name type="scientific">Desulfoluna butyratoxydans</name>
    <dbReference type="NCBI Taxonomy" id="231438"/>
    <lineage>
        <taxon>Bacteria</taxon>
        <taxon>Pseudomonadati</taxon>
        <taxon>Thermodesulfobacteriota</taxon>
        <taxon>Desulfobacteria</taxon>
        <taxon>Desulfobacterales</taxon>
        <taxon>Desulfolunaceae</taxon>
        <taxon>Desulfoluna</taxon>
    </lineage>
</organism>
<dbReference type="RefSeq" id="WP_180139704.1">
    <property type="nucleotide sequence ID" value="NZ_CAADHO010000003.1"/>
</dbReference>
<dbReference type="Pfam" id="PF25461">
    <property type="entry name" value="Beta-barrel_SelB"/>
    <property type="match status" value="1"/>
</dbReference>
<dbReference type="PANTHER" id="PTHR43721">
    <property type="entry name" value="ELONGATION FACTOR TU-RELATED"/>
    <property type="match status" value="1"/>
</dbReference>
<dbReference type="Proteomes" id="UP000507962">
    <property type="component" value="Unassembled WGS sequence"/>
</dbReference>
<evidence type="ECO:0000256" key="7">
    <source>
        <dbReference type="ARBA" id="ARBA00025526"/>
    </source>
</evidence>
<dbReference type="InterPro" id="IPR015190">
    <property type="entry name" value="Elong_fac_SelB-wing-hlx_typ-2"/>
</dbReference>
<dbReference type="Gene3D" id="2.40.30.10">
    <property type="entry name" value="Translation factors"/>
    <property type="match status" value="2"/>
</dbReference>
<evidence type="ECO:0000256" key="1">
    <source>
        <dbReference type="ARBA" id="ARBA00004496"/>
    </source>
</evidence>
<dbReference type="SUPFAM" id="SSF46785">
    <property type="entry name" value="Winged helix' DNA-binding domain"/>
    <property type="match status" value="3"/>
</dbReference>
<evidence type="ECO:0000256" key="6">
    <source>
        <dbReference type="ARBA" id="ARBA00023134"/>
    </source>
</evidence>
<dbReference type="FunFam" id="3.40.50.300:FF:001064">
    <property type="entry name" value="Selenocysteine-specific translation elongation factor"/>
    <property type="match status" value="1"/>
</dbReference>
<dbReference type="GO" id="GO:0003723">
    <property type="term" value="F:RNA binding"/>
    <property type="evidence" value="ECO:0007669"/>
    <property type="project" value="InterPro"/>
</dbReference>
<accession>A0A4U8YL69</accession>
<evidence type="ECO:0000313" key="10">
    <source>
        <dbReference type="EMBL" id="VFQ44360.1"/>
    </source>
</evidence>
<evidence type="ECO:0000256" key="4">
    <source>
        <dbReference type="ARBA" id="ARBA00022741"/>
    </source>
</evidence>
<dbReference type="SUPFAM" id="SSF52540">
    <property type="entry name" value="P-loop containing nucleoside triphosphate hydrolases"/>
    <property type="match status" value="1"/>
</dbReference>
<dbReference type="Gene3D" id="1.10.10.10">
    <property type="entry name" value="Winged helix-like DNA-binding domain superfamily/Winged helix DNA-binding domain"/>
    <property type="match status" value="1"/>
</dbReference>
<feature type="domain" description="Tr-type G" evidence="9">
    <location>
        <begin position="1"/>
        <end position="173"/>
    </location>
</feature>
<dbReference type="NCBIfam" id="TIGR00231">
    <property type="entry name" value="small_GTP"/>
    <property type="match status" value="1"/>
</dbReference>
<dbReference type="InterPro" id="IPR009001">
    <property type="entry name" value="Transl_elong_EF1A/Init_IF2_C"/>
</dbReference>
<dbReference type="GO" id="GO:0001514">
    <property type="term" value="P:selenocysteine incorporation"/>
    <property type="evidence" value="ECO:0007669"/>
    <property type="project" value="InterPro"/>
</dbReference>
<dbReference type="InterPro" id="IPR036390">
    <property type="entry name" value="WH_DNA-bd_sf"/>
</dbReference>
<dbReference type="SUPFAM" id="SSF50447">
    <property type="entry name" value="Translation proteins"/>
    <property type="match status" value="1"/>
</dbReference>
<evidence type="ECO:0000256" key="8">
    <source>
        <dbReference type="ARBA" id="ARBA00031615"/>
    </source>
</evidence>
<dbReference type="InterPro" id="IPR015191">
    <property type="entry name" value="SelB_WHD4"/>
</dbReference>
<dbReference type="PROSITE" id="PS51722">
    <property type="entry name" value="G_TR_2"/>
    <property type="match status" value="1"/>
</dbReference>
<dbReference type="Pfam" id="PF03144">
    <property type="entry name" value="GTP_EFTU_D2"/>
    <property type="match status" value="1"/>
</dbReference>
<evidence type="ECO:0000256" key="3">
    <source>
        <dbReference type="ARBA" id="ARBA00022490"/>
    </source>
</evidence>
<dbReference type="CDD" id="cd15491">
    <property type="entry name" value="selB_III"/>
    <property type="match status" value="1"/>
</dbReference>
<keyword evidence="6" id="KW-0342">GTP-binding</keyword>
<dbReference type="GO" id="GO:0005525">
    <property type="term" value="F:GTP binding"/>
    <property type="evidence" value="ECO:0007669"/>
    <property type="project" value="UniProtKB-KW"/>
</dbReference>
<dbReference type="GO" id="GO:0003746">
    <property type="term" value="F:translation elongation factor activity"/>
    <property type="evidence" value="ECO:0007669"/>
    <property type="project" value="UniProtKB-KW"/>
</dbReference>
<dbReference type="SUPFAM" id="SSF50465">
    <property type="entry name" value="EF-Tu/eEF-1alpha/eIF2-gamma C-terminal domain"/>
    <property type="match status" value="1"/>
</dbReference>
<proteinExistence type="predicted"/>
<dbReference type="Gene3D" id="3.40.50.300">
    <property type="entry name" value="P-loop containing nucleotide triphosphate hydrolases"/>
    <property type="match status" value="1"/>
</dbReference>
<dbReference type="NCBIfam" id="TIGR00475">
    <property type="entry name" value="selB"/>
    <property type="match status" value="1"/>
</dbReference>
<dbReference type="InterPro" id="IPR057335">
    <property type="entry name" value="Beta-barrel_SelB"/>
</dbReference>
<evidence type="ECO:0000256" key="5">
    <source>
        <dbReference type="ARBA" id="ARBA00022917"/>
    </source>
</evidence>
<keyword evidence="3" id="KW-0963">Cytoplasm</keyword>